<dbReference type="InterPro" id="IPR016024">
    <property type="entry name" value="ARM-type_fold"/>
</dbReference>
<evidence type="ECO:0000313" key="2">
    <source>
        <dbReference type="EMBL" id="RGC04805.1"/>
    </source>
</evidence>
<dbReference type="SUPFAM" id="SSF48371">
    <property type="entry name" value="ARM repeat"/>
    <property type="match status" value="1"/>
</dbReference>
<dbReference type="AlphaFoldDB" id="A0A3E2V2N5"/>
<dbReference type="PANTHER" id="PTHR41291">
    <property type="entry name" value="DNA ALKYLATION REPAIR PROTEIN"/>
    <property type="match status" value="1"/>
</dbReference>
<protein>
    <submittedName>
        <fullName evidence="2">DNA alkylation repair protein</fullName>
    </submittedName>
</protein>
<reference evidence="1" key="2">
    <citation type="submission" date="2021-02" db="EMBL/GenBank/DDBJ databases">
        <title>Infant gut strain persistence is associated with maternal origin, phylogeny, and functional potential including surface adhesion and iron acquisition.</title>
        <authorList>
            <person name="Lou Y.C."/>
        </authorList>
    </citation>
    <scope>NUCLEOTIDE SEQUENCE</scope>
    <source>
        <strain evidence="1">L3_101_367G1_dasL3_101_367G1_metabat.metabat.26</strain>
    </source>
</reference>
<dbReference type="PANTHER" id="PTHR41291:SF1">
    <property type="entry name" value="DNA ALKYLATION REPAIR PROTEIN"/>
    <property type="match status" value="1"/>
</dbReference>
<dbReference type="EMBL" id="JAGZAM010000006">
    <property type="protein sequence ID" value="MBS5687314.1"/>
    <property type="molecule type" value="Genomic_DNA"/>
</dbReference>
<dbReference type="RefSeq" id="WP_117535857.1">
    <property type="nucleotide sequence ID" value="NZ_CP170812.1"/>
</dbReference>
<sequence length="237" mass="27746">MNSKEIIDYLKSEASEKYKENVIKMGIPEKFCIGVSTSTLRKFAKKLDKSNELAFELWNTHYHEARLLAVLIFDHKCLSYDQIDTLMSEVLSWDLCDHLCKNLIIKLDYYEDFIFNWIAADHIYKKRASFVLIAASTIHDKSMTKETLDIYLKLVYENSCYEHDHIKKAVSWALREIGKTDFEYAEKVLLTAYDLLASGNKVQIWIAKDVIKELETVVKVKERKRLITSNSKMGRER</sequence>
<organism evidence="2 3">
    <name type="scientific">Faecalibacterium prausnitzii</name>
    <dbReference type="NCBI Taxonomy" id="853"/>
    <lineage>
        <taxon>Bacteria</taxon>
        <taxon>Bacillati</taxon>
        <taxon>Bacillota</taxon>
        <taxon>Clostridia</taxon>
        <taxon>Eubacteriales</taxon>
        <taxon>Oscillospiraceae</taxon>
        <taxon>Faecalibacterium</taxon>
    </lineage>
</organism>
<dbReference type="Pfam" id="PF08713">
    <property type="entry name" value="DNA_alkylation"/>
    <property type="match status" value="1"/>
</dbReference>
<proteinExistence type="predicted"/>
<reference evidence="2 3" key="1">
    <citation type="submission" date="2018-08" db="EMBL/GenBank/DDBJ databases">
        <title>A genome reference for cultivated species of the human gut microbiota.</title>
        <authorList>
            <person name="Zou Y."/>
            <person name="Xue W."/>
            <person name="Luo G."/>
        </authorList>
    </citation>
    <scope>NUCLEOTIDE SEQUENCE [LARGE SCALE GENOMIC DNA]</scope>
    <source>
        <strain evidence="2 3">AM42-11AC</strain>
    </source>
</reference>
<evidence type="ECO:0000313" key="3">
    <source>
        <dbReference type="Proteomes" id="UP000261079"/>
    </source>
</evidence>
<evidence type="ECO:0000313" key="1">
    <source>
        <dbReference type="EMBL" id="MBS5687314.1"/>
    </source>
</evidence>
<dbReference type="CDD" id="cd06561">
    <property type="entry name" value="AlkD_like"/>
    <property type="match status" value="1"/>
</dbReference>
<dbReference type="InterPro" id="IPR014825">
    <property type="entry name" value="DNA_alkylation"/>
</dbReference>
<dbReference type="EMBL" id="QVEZ01000007">
    <property type="protein sequence ID" value="RGC04805.1"/>
    <property type="molecule type" value="Genomic_DNA"/>
</dbReference>
<dbReference type="Proteomes" id="UP000733372">
    <property type="component" value="Unassembled WGS sequence"/>
</dbReference>
<comment type="caution">
    <text evidence="2">The sequence shown here is derived from an EMBL/GenBank/DDBJ whole genome shotgun (WGS) entry which is preliminary data.</text>
</comment>
<dbReference type="Proteomes" id="UP000261079">
    <property type="component" value="Unassembled WGS sequence"/>
</dbReference>
<accession>A0A3E2V2N5</accession>
<dbReference type="Gene3D" id="1.25.10.90">
    <property type="match status" value="1"/>
</dbReference>
<name>A0A3E2V2N5_9FIRM</name>
<gene>
    <name evidence="2" type="ORF">DW905_10735</name>
    <name evidence="1" type="ORF">KHW66_04440</name>
</gene>